<feature type="region of interest" description="Disordered" evidence="1">
    <location>
        <begin position="92"/>
        <end position="195"/>
    </location>
</feature>
<feature type="compositionally biased region" description="Basic and acidic residues" evidence="1">
    <location>
        <begin position="211"/>
        <end position="223"/>
    </location>
</feature>
<feature type="region of interest" description="Disordered" evidence="1">
    <location>
        <begin position="341"/>
        <end position="363"/>
    </location>
</feature>
<feature type="region of interest" description="Disordered" evidence="1">
    <location>
        <begin position="204"/>
        <end position="223"/>
    </location>
</feature>
<feature type="compositionally biased region" description="Pro residues" evidence="1">
    <location>
        <begin position="341"/>
        <end position="357"/>
    </location>
</feature>
<evidence type="ECO:0000313" key="3">
    <source>
        <dbReference type="Proteomes" id="UP000238348"/>
    </source>
</evidence>
<dbReference type="AlphaFoldDB" id="A0A2L0F489"/>
<dbReference type="Proteomes" id="UP000238348">
    <property type="component" value="Chromosome"/>
</dbReference>
<feature type="compositionally biased region" description="Basic and acidic residues" evidence="1">
    <location>
        <begin position="131"/>
        <end position="149"/>
    </location>
</feature>
<feature type="compositionally biased region" description="Pro residues" evidence="1">
    <location>
        <begin position="118"/>
        <end position="130"/>
    </location>
</feature>
<proteinExistence type="predicted"/>
<reference evidence="2 3" key="1">
    <citation type="submission" date="2015-09" db="EMBL/GenBank/DDBJ databases">
        <title>Sorangium comparison.</title>
        <authorList>
            <person name="Zaburannyi N."/>
            <person name="Bunk B."/>
            <person name="Overmann J."/>
            <person name="Mueller R."/>
        </authorList>
    </citation>
    <scope>NUCLEOTIDE SEQUENCE [LARGE SCALE GENOMIC DNA]</scope>
    <source>
        <strain evidence="2 3">So ce26</strain>
    </source>
</reference>
<sequence>MATADRDDLVSQLRALDEQLAGVPPRPRHEARLRARLREAAAPARPALRDVVGGARRPIAAGLVAFAAVALCLDDGARRAAERWGAAARRLTAPAEPIAGEPPAPLDPAEPEAVRPSAQPPPAPVAPAPAPDRRARPRDTRLRPEDRTPAELPGPARAAPASPRRASDEVYLPERRPAPAPPRAPGELGPSGRRELPLFPAAGREAPADGIRGRAGGEERAERAPAEVLDADCTDAASLIEEARAACEAQERDVAEVALRSPCGEGLFAHVEYRCAEPEPAECFSGAVGDQVTCHDPGMLKEEANAVCVEAGQSLADFQYVQGEGGCEWRIVEAKYTCCPPSGPPPPPPPSPEPPADPSIDPSCKTGVVGDGVTCEDPGVLKDEAYQLCESAGLDLGQFDAWSTAACGGYALEAKFTCCPEAPAP</sequence>
<organism evidence="2 3">
    <name type="scientific">Sorangium cellulosum</name>
    <name type="common">Polyangium cellulosum</name>
    <dbReference type="NCBI Taxonomy" id="56"/>
    <lineage>
        <taxon>Bacteria</taxon>
        <taxon>Pseudomonadati</taxon>
        <taxon>Myxococcota</taxon>
        <taxon>Polyangia</taxon>
        <taxon>Polyangiales</taxon>
        <taxon>Polyangiaceae</taxon>
        <taxon>Sorangium</taxon>
    </lineage>
</organism>
<dbReference type="EMBL" id="CP012673">
    <property type="protein sequence ID" value="AUX46347.1"/>
    <property type="molecule type" value="Genomic_DNA"/>
</dbReference>
<evidence type="ECO:0000256" key="1">
    <source>
        <dbReference type="SAM" id="MobiDB-lite"/>
    </source>
</evidence>
<protein>
    <submittedName>
        <fullName evidence="2">Uncharacterized protein</fullName>
    </submittedName>
</protein>
<gene>
    <name evidence="2" type="ORF">SOCE26_078530</name>
</gene>
<accession>A0A2L0F489</accession>
<evidence type="ECO:0000313" key="2">
    <source>
        <dbReference type="EMBL" id="AUX46347.1"/>
    </source>
</evidence>
<dbReference type="RefSeq" id="WP_104984556.1">
    <property type="nucleotide sequence ID" value="NZ_CP012673.1"/>
</dbReference>
<dbReference type="OrthoDB" id="5537332at2"/>
<name>A0A2L0F489_SORCE</name>
<feature type="compositionally biased region" description="Basic and acidic residues" evidence="1">
    <location>
        <begin position="165"/>
        <end position="177"/>
    </location>
</feature>
<feature type="compositionally biased region" description="Low complexity" evidence="1">
    <location>
        <begin position="155"/>
        <end position="164"/>
    </location>
</feature>